<evidence type="ECO:0000313" key="2">
    <source>
        <dbReference type="RefSeq" id="XP_013916002.1"/>
    </source>
</evidence>
<accession>A0A6I9XPQ0</accession>
<dbReference type="OrthoDB" id="6019958at2759"/>
<organism evidence="1 2">
    <name type="scientific">Thamnophis sirtalis</name>
    <dbReference type="NCBI Taxonomy" id="35019"/>
    <lineage>
        <taxon>Eukaryota</taxon>
        <taxon>Metazoa</taxon>
        <taxon>Chordata</taxon>
        <taxon>Craniata</taxon>
        <taxon>Vertebrata</taxon>
        <taxon>Euteleostomi</taxon>
        <taxon>Lepidosauria</taxon>
        <taxon>Squamata</taxon>
        <taxon>Bifurcata</taxon>
        <taxon>Unidentata</taxon>
        <taxon>Episquamata</taxon>
        <taxon>Toxicofera</taxon>
        <taxon>Serpentes</taxon>
        <taxon>Colubroidea</taxon>
        <taxon>Colubridae</taxon>
        <taxon>Natricinae</taxon>
        <taxon>Thamnophis</taxon>
    </lineage>
</organism>
<keyword evidence="2" id="KW-0689">Ribosomal protein</keyword>
<dbReference type="GeneID" id="106544286"/>
<reference evidence="2" key="1">
    <citation type="submission" date="2025-08" db="UniProtKB">
        <authorList>
            <consortium name="RefSeq"/>
        </authorList>
    </citation>
    <scope>IDENTIFICATION</scope>
    <source>
        <tissue evidence="2">Skeletal muscle</tissue>
    </source>
</reference>
<keyword evidence="2" id="KW-0687">Ribonucleoprotein</keyword>
<dbReference type="GO" id="GO:0005761">
    <property type="term" value="C:mitochondrial ribosome"/>
    <property type="evidence" value="ECO:0007669"/>
    <property type="project" value="InterPro"/>
</dbReference>
<proteinExistence type="predicted"/>
<dbReference type="Proteomes" id="UP000504617">
    <property type="component" value="Unplaced"/>
</dbReference>
<dbReference type="PANTHER" id="PTHR14520">
    <property type="entry name" value="MITOCHONDRIAL RIBOSOMAL PROTEIN 63"/>
    <property type="match status" value="1"/>
</dbReference>
<dbReference type="CTD" id="78988"/>
<dbReference type="Pfam" id="PF14978">
    <property type="entry name" value="MRP-63"/>
    <property type="match status" value="1"/>
</dbReference>
<sequence>MFLTRVLFGKRIPGKQWIGKNRRPRFVTHLMKANMIKRLEIEAENIYWLSCPYMTKEQEYRHDEENVLMLKQQRIAEERAKFLEHKYVAENLKHLNVTKRWAGS</sequence>
<dbReference type="InterPro" id="IPR016576">
    <property type="entry name" value="Ribosomal_mL63"/>
</dbReference>
<keyword evidence="1" id="KW-1185">Reference proteome</keyword>
<gene>
    <name evidence="2" type="primary">MRPL57</name>
</gene>
<dbReference type="RefSeq" id="XP_013916002.1">
    <property type="nucleotide sequence ID" value="XM_014060527.1"/>
</dbReference>
<dbReference type="AlphaFoldDB" id="A0A6I9XPQ0"/>
<dbReference type="GO" id="GO:0003735">
    <property type="term" value="F:structural constituent of ribosome"/>
    <property type="evidence" value="ECO:0007669"/>
    <property type="project" value="TreeGrafter"/>
</dbReference>
<evidence type="ECO:0000313" key="1">
    <source>
        <dbReference type="Proteomes" id="UP000504617"/>
    </source>
</evidence>
<dbReference type="KEGG" id="tsr:106544286"/>
<dbReference type="PANTHER" id="PTHR14520:SF4">
    <property type="entry name" value="LARGE RIBOSOMAL SUBUNIT PROTEIN ML63"/>
    <property type="match status" value="1"/>
</dbReference>
<name>A0A6I9XPQ0_9SAUR</name>
<protein>
    <submittedName>
        <fullName evidence="2">Ribosomal protein 63, mitochondrial</fullName>
    </submittedName>
</protein>
<dbReference type="GO" id="GO:0032543">
    <property type="term" value="P:mitochondrial translation"/>
    <property type="evidence" value="ECO:0007669"/>
    <property type="project" value="TreeGrafter"/>
</dbReference>